<evidence type="ECO:0000256" key="5">
    <source>
        <dbReference type="SAM" id="Phobius"/>
    </source>
</evidence>
<dbReference type="PANTHER" id="PTHR30414:SF0">
    <property type="entry name" value="MINICONDUCTANCE MECHANOSENSITIVE CHANNEL YBDG"/>
    <property type="match status" value="1"/>
</dbReference>
<feature type="domain" description="Mechanosensitive ion channel MscS" evidence="6">
    <location>
        <begin position="190"/>
        <end position="258"/>
    </location>
</feature>
<name>A0A504JEE4_9FLAO</name>
<dbReference type="Pfam" id="PF00924">
    <property type="entry name" value="MS_channel_2nd"/>
    <property type="match status" value="1"/>
</dbReference>
<sequence>MKDLTRYFYNLFISNGVSENTAEYLNVIIGIVILVIIIFIIDFVMKKVFVAIFRAYASRSKNTFDDYLVKNKTFDYLAHIVPLWLIIWIVPKLFLAFPKAEKYLENLFNIMAVVLVIWILRSILRTFRDFLKSLPSFKDKPIDSYVQVFMIFVWLIGGILVFSLMTGKSIWAFLTALGAMSAVLLLIFKDTILGFVASIQVAVNDTVRIGDWITMEKYGADGDVIEINLSSVKVQNFDKTITTIPTYYLTSESFRNWRGMMNSGGRRIKRSLLIKTSSITFLSDDDIKQLKNIEIIKDYLENLQETITKHNTEQKIDKSLLINGRNLSNMGIFRVYVELYLQNHPYINKEMTIMSRQLAPTAQGTPLEIYAFSNDKVWKNYEKIMADIFDHLLAAIPYFKLEVFEFNYNTDI</sequence>
<organism evidence="7 8">
    <name type="scientific">Aquimarina algicola</name>
    <dbReference type="NCBI Taxonomy" id="2589995"/>
    <lineage>
        <taxon>Bacteria</taxon>
        <taxon>Pseudomonadati</taxon>
        <taxon>Bacteroidota</taxon>
        <taxon>Flavobacteriia</taxon>
        <taxon>Flavobacteriales</taxon>
        <taxon>Flavobacteriaceae</taxon>
        <taxon>Aquimarina</taxon>
    </lineage>
</organism>
<evidence type="ECO:0000259" key="6">
    <source>
        <dbReference type="Pfam" id="PF00924"/>
    </source>
</evidence>
<feature type="transmembrane region" description="Helical" evidence="5">
    <location>
        <begin position="170"/>
        <end position="188"/>
    </location>
</feature>
<evidence type="ECO:0000256" key="1">
    <source>
        <dbReference type="ARBA" id="ARBA00004370"/>
    </source>
</evidence>
<comment type="subcellular location">
    <subcellularLocation>
        <location evidence="1">Membrane</location>
    </subcellularLocation>
</comment>
<reference evidence="7 8" key="1">
    <citation type="submission" date="2019-06" db="EMBL/GenBank/DDBJ databases">
        <authorList>
            <person name="Meng X."/>
        </authorList>
    </citation>
    <scope>NUCLEOTIDE SEQUENCE [LARGE SCALE GENOMIC DNA]</scope>
    <source>
        <strain evidence="7 8">M625</strain>
    </source>
</reference>
<dbReference type="GO" id="GO:0008381">
    <property type="term" value="F:mechanosensitive monoatomic ion channel activity"/>
    <property type="evidence" value="ECO:0007669"/>
    <property type="project" value="InterPro"/>
</dbReference>
<dbReference type="SUPFAM" id="SSF50182">
    <property type="entry name" value="Sm-like ribonucleoproteins"/>
    <property type="match status" value="1"/>
</dbReference>
<dbReference type="InterPro" id="IPR010920">
    <property type="entry name" value="LSM_dom_sf"/>
</dbReference>
<dbReference type="EMBL" id="VFWZ01000001">
    <property type="protein sequence ID" value="TPN89064.1"/>
    <property type="molecule type" value="Genomic_DNA"/>
</dbReference>
<dbReference type="GO" id="GO:0071470">
    <property type="term" value="P:cellular response to osmotic stress"/>
    <property type="evidence" value="ECO:0007669"/>
    <property type="project" value="InterPro"/>
</dbReference>
<protein>
    <submittedName>
        <fullName evidence="7">Mechanosensitive ion channel</fullName>
    </submittedName>
</protein>
<dbReference type="OrthoDB" id="9775207at2"/>
<evidence type="ECO:0000313" key="7">
    <source>
        <dbReference type="EMBL" id="TPN89064.1"/>
    </source>
</evidence>
<dbReference type="RefSeq" id="WP_140589271.1">
    <property type="nucleotide sequence ID" value="NZ_VFWZ01000001.1"/>
</dbReference>
<evidence type="ECO:0000256" key="2">
    <source>
        <dbReference type="ARBA" id="ARBA00022692"/>
    </source>
</evidence>
<comment type="caution">
    <text evidence="7">The sequence shown here is derived from an EMBL/GenBank/DDBJ whole genome shotgun (WGS) entry which is preliminary data.</text>
</comment>
<dbReference type="GO" id="GO:0005886">
    <property type="term" value="C:plasma membrane"/>
    <property type="evidence" value="ECO:0007669"/>
    <property type="project" value="TreeGrafter"/>
</dbReference>
<keyword evidence="3 5" id="KW-1133">Transmembrane helix</keyword>
<feature type="transmembrane region" description="Helical" evidence="5">
    <location>
        <begin position="107"/>
        <end position="124"/>
    </location>
</feature>
<keyword evidence="2 5" id="KW-0812">Transmembrane</keyword>
<keyword evidence="4 5" id="KW-0472">Membrane</keyword>
<dbReference type="Proteomes" id="UP000315540">
    <property type="component" value="Unassembled WGS sequence"/>
</dbReference>
<gene>
    <name evidence="7" type="ORF">FHK87_02260</name>
</gene>
<proteinExistence type="predicted"/>
<dbReference type="Gene3D" id="2.30.30.60">
    <property type="match status" value="1"/>
</dbReference>
<keyword evidence="8" id="KW-1185">Reference proteome</keyword>
<feature type="transmembrane region" description="Helical" evidence="5">
    <location>
        <begin position="76"/>
        <end position="95"/>
    </location>
</feature>
<dbReference type="AlphaFoldDB" id="A0A504JEE4"/>
<dbReference type="InterPro" id="IPR030192">
    <property type="entry name" value="YbdG"/>
</dbReference>
<evidence type="ECO:0000313" key="8">
    <source>
        <dbReference type="Proteomes" id="UP000315540"/>
    </source>
</evidence>
<feature type="transmembrane region" description="Helical" evidence="5">
    <location>
        <begin position="24"/>
        <end position="44"/>
    </location>
</feature>
<dbReference type="PANTHER" id="PTHR30414">
    <property type="entry name" value="MINICONDUCTANCE MECHANOSENSITIVE CHANNEL YBDG"/>
    <property type="match status" value="1"/>
</dbReference>
<evidence type="ECO:0000256" key="3">
    <source>
        <dbReference type="ARBA" id="ARBA00022989"/>
    </source>
</evidence>
<evidence type="ECO:0000256" key="4">
    <source>
        <dbReference type="ARBA" id="ARBA00023136"/>
    </source>
</evidence>
<feature type="transmembrane region" description="Helical" evidence="5">
    <location>
        <begin position="145"/>
        <end position="164"/>
    </location>
</feature>
<dbReference type="InterPro" id="IPR023408">
    <property type="entry name" value="MscS_beta-dom_sf"/>
</dbReference>
<accession>A0A504JEE4</accession>
<dbReference type="InterPro" id="IPR006685">
    <property type="entry name" value="MscS_channel_2nd"/>
</dbReference>